<evidence type="ECO:0000313" key="3">
    <source>
        <dbReference type="Proteomes" id="UP000051461"/>
    </source>
</evidence>
<dbReference type="PROSITE" id="PS51257">
    <property type="entry name" value="PROKAR_LIPOPROTEIN"/>
    <property type="match status" value="1"/>
</dbReference>
<proteinExistence type="predicted"/>
<accession>A0A0R1GXI3</accession>
<dbReference type="RefSeq" id="WP_155797715.1">
    <property type="nucleotide sequence ID" value="NZ_AZDA01000046.1"/>
</dbReference>
<dbReference type="Proteomes" id="UP000051461">
    <property type="component" value="Unassembled WGS sequence"/>
</dbReference>
<keyword evidence="1" id="KW-1133">Transmembrane helix</keyword>
<organism evidence="2 3">
    <name type="scientific">Loigolactobacillus bifermentans DSM 20003</name>
    <dbReference type="NCBI Taxonomy" id="1423726"/>
    <lineage>
        <taxon>Bacteria</taxon>
        <taxon>Bacillati</taxon>
        <taxon>Bacillota</taxon>
        <taxon>Bacilli</taxon>
        <taxon>Lactobacillales</taxon>
        <taxon>Lactobacillaceae</taxon>
        <taxon>Loigolactobacillus</taxon>
    </lineage>
</organism>
<evidence type="ECO:0000256" key="1">
    <source>
        <dbReference type="SAM" id="Phobius"/>
    </source>
</evidence>
<dbReference type="AlphaFoldDB" id="A0A0R1GXI3"/>
<keyword evidence="1" id="KW-0472">Membrane</keyword>
<dbReference type="STRING" id="1423726.FC07_GL002821"/>
<name>A0A0R1GXI3_9LACO</name>
<evidence type="ECO:0000313" key="2">
    <source>
        <dbReference type="EMBL" id="KRK39101.1"/>
    </source>
</evidence>
<sequence length="58" mass="6455">MVALFRTYGGLLLIGVLSLILVMGCFHFGVIKTLIAFGLGLVVILAGYYWRDQRQLHS</sequence>
<keyword evidence="3" id="KW-1185">Reference proteome</keyword>
<feature type="transmembrane region" description="Helical" evidence="1">
    <location>
        <begin position="7"/>
        <end position="24"/>
    </location>
</feature>
<gene>
    <name evidence="2" type="ORF">FC07_GL002821</name>
</gene>
<dbReference type="PATRIC" id="fig|1423726.3.peg.2930"/>
<feature type="transmembrane region" description="Helical" evidence="1">
    <location>
        <begin position="30"/>
        <end position="50"/>
    </location>
</feature>
<keyword evidence="1" id="KW-0812">Transmembrane</keyword>
<reference evidence="2 3" key="1">
    <citation type="journal article" date="2015" name="Genome Announc.">
        <title>Expanding the biotechnology potential of lactobacilli through comparative genomics of 213 strains and associated genera.</title>
        <authorList>
            <person name="Sun Z."/>
            <person name="Harris H.M."/>
            <person name="McCann A."/>
            <person name="Guo C."/>
            <person name="Argimon S."/>
            <person name="Zhang W."/>
            <person name="Yang X."/>
            <person name="Jeffery I.B."/>
            <person name="Cooney J.C."/>
            <person name="Kagawa T.F."/>
            <person name="Liu W."/>
            <person name="Song Y."/>
            <person name="Salvetti E."/>
            <person name="Wrobel A."/>
            <person name="Rasinkangas P."/>
            <person name="Parkhill J."/>
            <person name="Rea M.C."/>
            <person name="O'Sullivan O."/>
            <person name="Ritari J."/>
            <person name="Douillard F.P."/>
            <person name="Paul Ross R."/>
            <person name="Yang R."/>
            <person name="Briner A.E."/>
            <person name="Felis G.E."/>
            <person name="de Vos W.M."/>
            <person name="Barrangou R."/>
            <person name="Klaenhammer T.R."/>
            <person name="Caufield P.W."/>
            <person name="Cui Y."/>
            <person name="Zhang H."/>
            <person name="O'Toole P.W."/>
        </authorList>
    </citation>
    <scope>NUCLEOTIDE SEQUENCE [LARGE SCALE GENOMIC DNA]</scope>
    <source>
        <strain evidence="2 3">DSM 20003</strain>
    </source>
</reference>
<dbReference type="EMBL" id="AZDA01000046">
    <property type="protein sequence ID" value="KRK39101.1"/>
    <property type="molecule type" value="Genomic_DNA"/>
</dbReference>
<comment type="caution">
    <text evidence="2">The sequence shown here is derived from an EMBL/GenBank/DDBJ whole genome shotgun (WGS) entry which is preliminary data.</text>
</comment>
<protein>
    <submittedName>
        <fullName evidence="2">Uncharacterized protein</fullName>
    </submittedName>
</protein>